<dbReference type="SMART" id="SM00044">
    <property type="entry name" value="CYCc"/>
    <property type="match status" value="1"/>
</dbReference>
<dbReference type="Pfam" id="PF00211">
    <property type="entry name" value="Guanylate_cyc"/>
    <property type="match status" value="1"/>
</dbReference>
<dbReference type="RefSeq" id="WP_332290321.1">
    <property type="nucleotide sequence ID" value="NZ_JAZIBG010000028.1"/>
</dbReference>
<dbReference type="InterPro" id="IPR001054">
    <property type="entry name" value="A/G_cyclase"/>
</dbReference>
<dbReference type="GO" id="GO:0009190">
    <property type="term" value="P:cyclic nucleotide biosynthetic process"/>
    <property type="evidence" value="ECO:0007669"/>
    <property type="project" value="InterPro"/>
</dbReference>
<dbReference type="SUPFAM" id="SSF55073">
    <property type="entry name" value="Nucleotide cyclase"/>
    <property type="match status" value="1"/>
</dbReference>
<dbReference type="CDD" id="cd07302">
    <property type="entry name" value="CHD"/>
    <property type="match status" value="1"/>
</dbReference>
<evidence type="ECO:0000313" key="3">
    <source>
        <dbReference type="EMBL" id="MEF7615183.1"/>
    </source>
</evidence>
<sequence length="747" mass="79205">MNAAGPPPAARRRWRTLLPALGLALLGLAAMGLAPVLPLESSVGLRVLFALRGTVAPPADVVVVAIDERSAAALGLPERPRQWPRRLHADLLRSLHAHGARLVAFDLTFDTPTDDDAVFAEGLRATGRGLLTSSLRSDVWEGGGAQAVVEQVLPAVSPIGESARAQAPFVLPKDARVDAYWTFRGGADHTPSLPVLAFHLFHPAAVDGLRSLSCAGAPAPYCGVQAGPFEAAGDPAALVRRLRERLWGDPAHAAAVSQRLQGAAAGALPAPAGRVAALLALHRDDDVAYLNYYGPARSVRTVSYADVDAAAAADPALFRGKMVFVGFSAQTAGAQDRLRDDYRTVFSDARGVDVSGVEIAATAFANLQEDRVLRPLPAGAAAWVVAGWGVVLGLLASRLAPRAQLVAMAALAAAYAAGAWAAFGHASQWWPLVVPLGLQWPAAVALGLWLGYRRSRGDHHRMQQAFGYFLPRHMVEQLAGAPGQVASAYRLARGACLFTDAERYTALAEQMDPQSLGDTMNRYYACLFEPVERHGGWVVDVVGDAIVAVWDLGQDELALRRRSCEAALDMQAAIAALPVDAPSRLPTRIGLHCGEMRIGTVGAGQRYDFRAVGDAVNTASRLEGLNKLLGTRILASAQAVEGLEEVLLLRPVGAFRLAGKREAVDVVEVLARQAQADEPLRAGCSAFATGLARYRRGEAAAALPSFAEALAQRPDDGPAAYYLQRCQRWLRDGPDQDPAAPVTVATK</sequence>
<dbReference type="AlphaFoldDB" id="A0AAW9QG76"/>
<dbReference type="EC" id="4.6.1.-" evidence="3"/>
<dbReference type="Proteomes" id="UP001336250">
    <property type="component" value="Unassembled WGS sequence"/>
</dbReference>
<evidence type="ECO:0000313" key="4">
    <source>
        <dbReference type="Proteomes" id="UP001336250"/>
    </source>
</evidence>
<organism evidence="3 4">
    <name type="scientific">Aquincola agrisoli</name>
    <dbReference type="NCBI Taxonomy" id="3119538"/>
    <lineage>
        <taxon>Bacteria</taxon>
        <taxon>Pseudomonadati</taxon>
        <taxon>Pseudomonadota</taxon>
        <taxon>Betaproteobacteria</taxon>
        <taxon>Burkholderiales</taxon>
        <taxon>Sphaerotilaceae</taxon>
        <taxon>Aquincola</taxon>
    </lineage>
</organism>
<dbReference type="Pfam" id="PF05226">
    <property type="entry name" value="CHASE2"/>
    <property type="match status" value="1"/>
</dbReference>
<evidence type="ECO:0000259" key="2">
    <source>
        <dbReference type="PROSITE" id="PS50125"/>
    </source>
</evidence>
<proteinExistence type="predicted"/>
<feature type="transmembrane region" description="Helical" evidence="1">
    <location>
        <begin position="376"/>
        <end position="396"/>
    </location>
</feature>
<keyword evidence="3" id="KW-0456">Lyase</keyword>
<dbReference type="SMART" id="SM01080">
    <property type="entry name" value="CHASE2"/>
    <property type="match status" value="1"/>
</dbReference>
<dbReference type="InterPro" id="IPR007890">
    <property type="entry name" value="CHASE2"/>
</dbReference>
<dbReference type="InterPro" id="IPR050697">
    <property type="entry name" value="Adenylyl/Guanylyl_Cyclase_3/4"/>
</dbReference>
<comment type="caution">
    <text evidence="3">The sequence shown here is derived from an EMBL/GenBank/DDBJ whole genome shotgun (WGS) entry which is preliminary data.</text>
</comment>
<gene>
    <name evidence="3" type="ORF">V4F39_14775</name>
</gene>
<dbReference type="InterPro" id="IPR029787">
    <property type="entry name" value="Nucleotide_cyclase"/>
</dbReference>
<dbReference type="GO" id="GO:0035556">
    <property type="term" value="P:intracellular signal transduction"/>
    <property type="evidence" value="ECO:0007669"/>
    <property type="project" value="InterPro"/>
</dbReference>
<dbReference type="Gene3D" id="3.30.70.1230">
    <property type="entry name" value="Nucleotide cyclase"/>
    <property type="match status" value="1"/>
</dbReference>
<evidence type="ECO:0000256" key="1">
    <source>
        <dbReference type="SAM" id="Phobius"/>
    </source>
</evidence>
<accession>A0AAW9QG76</accession>
<feature type="transmembrane region" description="Helical" evidence="1">
    <location>
        <begin position="403"/>
        <end position="423"/>
    </location>
</feature>
<dbReference type="GO" id="GO:0004016">
    <property type="term" value="F:adenylate cyclase activity"/>
    <property type="evidence" value="ECO:0007669"/>
    <property type="project" value="UniProtKB-ARBA"/>
</dbReference>
<keyword evidence="1" id="KW-1133">Transmembrane helix</keyword>
<dbReference type="PANTHER" id="PTHR43081:SF1">
    <property type="entry name" value="ADENYLATE CYCLASE, TERMINAL-DIFFERENTIATION SPECIFIC"/>
    <property type="match status" value="1"/>
</dbReference>
<dbReference type="EMBL" id="JAZIBG010000028">
    <property type="protein sequence ID" value="MEF7615183.1"/>
    <property type="molecule type" value="Genomic_DNA"/>
</dbReference>
<keyword evidence="1" id="KW-0812">Transmembrane</keyword>
<dbReference type="PROSITE" id="PS50125">
    <property type="entry name" value="GUANYLATE_CYCLASE_2"/>
    <property type="match status" value="1"/>
</dbReference>
<keyword evidence="4" id="KW-1185">Reference proteome</keyword>
<keyword evidence="1" id="KW-0472">Membrane</keyword>
<protein>
    <submittedName>
        <fullName evidence="3">Adenylate/guanylate cyclase domain-containing protein</fullName>
        <ecNumber evidence="3">4.6.1.-</ecNumber>
    </submittedName>
</protein>
<dbReference type="PANTHER" id="PTHR43081">
    <property type="entry name" value="ADENYLATE CYCLASE, TERMINAL-DIFFERENTIATION SPECIFIC-RELATED"/>
    <property type="match status" value="1"/>
</dbReference>
<reference evidence="3 4" key="1">
    <citation type="submission" date="2024-02" db="EMBL/GenBank/DDBJ databases">
        <title>Genome sequence of Aquincola sp. MAHUQ-54.</title>
        <authorList>
            <person name="Huq M.A."/>
        </authorList>
    </citation>
    <scope>NUCLEOTIDE SEQUENCE [LARGE SCALE GENOMIC DNA]</scope>
    <source>
        <strain evidence="3 4">MAHUQ-54</strain>
    </source>
</reference>
<feature type="transmembrane region" description="Helical" evidence="1">
    <location>
        <begin position="429"/>
        <end position="452"/>
    </location>
</feature>
<name>A0AAW9QG76_9BURK</name>
<feature type="domain" description="Guanylate cyclase" evidence="2">
    <location>
        <begin position="495"/>
        <end position="623"/>
    </location>
</feature>